<sequence length="196" mass="22036">MIEKEKISTRQFMISVILFTIGTTILFVPTTVATEAKQDGWISAILFTGIGLLLVLFYNALGNIFPNMTLVELSIKLLGKWIGNMVAFIYVSFFLYSTAALLFYVGNFLTTQMLPGTPIQSIIILFTTILMMGVYYGIEVLARFAEFVIPFVLLLFLILVITISPQIEFQNMQPIFGEDIKSIIHGGFYSILTILF</sequence>
<evidence type="ECO:0000256" key="8">
    <source>
        <dbReference type="SAM" id="Phobius"/>
    </source>
</evidence>
<keyword evidence="4" id="KW-0309">Germination</keyword>
<comment type="caution">
    <text evidence="9">The sequence shown here is derived from an EMBL/GenBank/DDBJ whole genome shotgun (WGS) entry which is preliminary data.</text>
</comment>
<proteinExistence type="inferred from homology"/>
<evidence type="ECO:0000256" key="3">
    <source>
        <dbReference type="ARBA" id="ARBA00022448"/>
    </source>
</evidence>
<feature type="transmembrane region" description="Helical" evidence="8">
    <location>
        <begin position="40"/>
        <end position="61"/>
    </location>
</feature>
<feature type="transmembrane region" description="Helical" evidence="8">
    <location>
        <begin position="81"/>
        <end position="105"/>
    </location>
</feature>
<comment type="similarity">
    <text evidence="2">Belongs to the amino acid-polyamine-organocation (APC) superfamily. Spore germination protein (SGP) (TC 2.A.3.9) family.</text>
</comment>
<gene>
    <name evidence="9" type="ORF">DS031_16310</name>
</gene>
<organism evidence="9 10">
    <name type="scientific">Bacillus taeanensis</name>
    <dbReference type="NCBI Taxonomy" id="273032"/>
    <lineage>
        <taxon>Bacteria</taxon>
        <taxon>Bacillati</taxon>
        <taxon>Bacillota</taxon>
        <taxon>Bacilli</taxon>
        <taxon>Bacillales</taxon>
        <taxon>Bacillaceae</taxon>
        <taxon>Bacillus</taxon>
    </lineage>
</organism>
<dbReference type="EMBL" id="QOCW01000019">
    <property type="protein sequence ID" value="RBW68535.1"/>
    <property type="molecule type" value="Genomic_DNA"/>
</dbReference>
<evidence type="ECO:0000256" key="2">
    <source>
        <dbReference type="ARBA" id="ARBA00007998"/>
    </source>
</evidence>
<feature type="transmembrane region" description="Helical" evidence="8">
    <location>
        <begin position="117"/>
        <end position="137"/>
    </location>
</feature>
<dbReference type="RefSeq" id="WP_113807133.1">
    <property type="nucleotide sequence ID" value="NZ_QOCW01000019.1"/>
</dbReference>
<feature type="transmembrane region" description="Helical" evidence="8">
    <location>
        <begin position="12"/>
        <end position="34"/>
    </location>
</feature>
<dbReference type="Proteomes" id="UP000253314">
    <property type="component" value="Unassembled WGS sequence"/>
</dbReference>
<evidence type="ECO:0000256" key="6">
    <source>
        <dbReference type="ARBA" id="ARBA00022989"/>
    </source>
</evidence>
<dbReference type="OrthoDB" id="2078716at2"/>
<name>A0A366XTQ8_9BACI</name>
<reference evidence="9 10" key="1">
    <citation type="submission" date="2018-07" db="EMBL/GenBank/DDBJ databases">
        <title>Lottiidibacillus patelloidae gen. nov., sp. nov., isolated from the intestinal tract of a marine limpet and the reclassification of B. taeanensis BH030017T, B. algicola KMM 3737T and B. hwajinpoensis SW-72T as genus Lottiidibacillus.</title>
        <authorList>
            <person name="Liu R."/>
            <person name="Huang Z."/>
        </authorList>
    </citation>
    <scope>NUCLEOTIDE SEQUENCE [LARGE SCALE GENOMIC DNA]</scope>
    <source>
        <strain evidence="9 10">BH030017</strain>
    </source>
</reference>
<dbReference type="Pfam" id="PF03845">
    <property type="entry name" value="Spore_permease"/>
    <property type="match status" value="1"/>
</dbReference>
<evidence type="ECO:0000313" key="10">
    <source>
        <dbReference type="Proteomes" id="UP000253314"/>
    </source>
</evidence>
<keyword evidence="6 8" id="KW-1133">Transmembrane helix</keyword>
<evidence type="ECO:0000256" key="7">
    <source>
        <dbReference type="ARBA" id="ARBA00023136"/>
    </source>
</evidence>
<dbReference type="AlphaFoldDB" id="A0A366XTQ8"/>
<evidence type="ECO:0000256" key="4">
    <source>
        <dbReference type="ARBA" id="ARBA00022544"/>
    </source>
</evidence>
<dbReference type="PANTHER" id="PTHR34975">
    <property type="entry name" value="SPORE GERMINATION PROTEIN A2"/>
    <property type="match status" value="1"/>
</dbReference>
<evidence type="ECO:0000256" key="5">
    <source>
        <dbReference type="ARBA" id="ARBA00022692"/>
    </source>
</evidence>
<protein>
    <submittedName>
        <fullName evidence="9">Uncharacterized protein</fullName>
    </submittedName>
</protein>
<feature type="transmembrane region" description="Helical" evidence="8">
    <location>
        <begin position="144"/>
        <end position="163"/>
    </location>
</feature>
<keyword evidence="5 8" id="KW-0812">Transmembrane</keyword>
<comment type="subcellular location">
    <subcellularLocation>
        <location evidence="1">Membrane</location>
        <topology evidence="1">Multi-pass membrane protein</topology>
    </subcellularLocation>
</comment>
<dbReference type="GO" id="GO:0009847">
    <property type="term" value="P:spore germination"/>
    <property type="evidence" value="ECO:0007669"/>
    <property type="project" value="InterPro"/>
</dbReference>
<keyword evidence="10" id="KW-1185">Reference proteome</keyword>
<dbReference type="PANTHER" id="PTHR34975:SF2">
    <property type="entry name" value="SPORE GERMINATION PROTEIN A2"/>
    <property type="match status" value="1"/>
</dbReference>
<dbReference type="InterPro" id="IPR004761">
    <property type="entry name" value="Spore_GerAB"/>
</dbReference>
<keyword evidence="3" id="KW-0813">Transport</keyword>
<dbReference type="GO" id="GO:0016020">
    <property type="term" value="C:membrane"/>
    <property type="evidence" value="ECO:0007669"/>
    <property type="project" value="UniProtKB-SubCell"/>
</dbReference>
<dbReference type="Gene3D" id="1.20.1740.10">
    <property type="entry name" value="Amino acid/polyamine transporter I"/>
    <property type="match status" value="1"/>
</dbReference>
<accession>A0A366XTQ8</accession>
<evidence type="ECO:0000256" key="1">
    <source>
        <dbReference type="ARBA" id="ARBA00004141"/>
    </source>
</evidence>
<keyword evidence="7 8" id="KW-0472">Membrane</keyword>
<evidence type="ECO:0000313" key="9">
    <source>
        <dbReference type="EMBL" id="RBW68535.1"/>
    </source>
</evidence>